<evidence type="ECO:0000313" key="1">
    <source>
        <dbReference type="EMBL" id="CUO72485.1"/>
    </source>
</evidence>
<accession>A0A174HHV1</accession>
<gene>
    <name evidence="1" type="ORF">ERS852476_03739</name>
</gene>
<protein>
    <submittedName>
        <fullName evidence="1">Uncharacterized protein</fullName>
    </submittedName>
</protein>
<evidence type="ECO:0000313" key="2">
    <source>
        <dbReference type="Proteomes" id="UP000095645"/>
    </source>
</evidence>
<organism evidence="1 2">
    <name type="scientific">Blautia obeum</name>
    <dbReference type="NCBI Taxonomy" id="40520"/>
    <lineage>
        <taxon>Bacteria</taxon>
        <taxon>Bacillati</taxon>
        <taxon>Bacillota</taxon>
        <taxon>Clostridia</taxon>
        <taxon>Lachnospirales</taxon>
        <taxon>Lachnospiraceae</taxon>
        <taxon>Blautia</taxon>
    </lineage>
</organism>
<dbReference type="RefSeq" id="WP_055058999.1">
    <property type="nucleotide sequence ID" value="NZ_CYZP01000064.1"/>
</dbReference>
<dbReference type="Proteomes" id="UP000095645">
    <property type="component" value="Unassembled WGS sequence"/>
</dbReference>
<reference evidence="1 2" key="1">
    <citation type="submission" date="2015-09" db="EMBL/GenBank/DDBJ databases">
        <authorList>
            <consortium name="Pathogen Informatics"/>
        </authorList>
    </citation>
    <scope>NUCLEOTIDE SEQUENCE [LARGE SCALE GENOMIC DNA]</scope>
    <source>
        <strain evidence="1 2">2789STDY5834861</strain>
    </source>
</reference>
<proteinExistence type="predicted"/>
<dbReference type="EMBL" id="CYZP01000064">
    <property type="protein sequence ID" value="CUO72485.1"/>
    <property type="molecule type" value="Genomic_DNA"/>
</dbReference>
<name>A0A174HHV1_9FIRM</name>
<sequence length="196" mass="22375">MIKKEDKPEFIRQIMELFEDFLDEYRIKIPQKEGVDDYDPDTPANLCGKAYDDLAEHLQTFFRSWGVIKDERPQIEYLFTLSLNGVKCNGTISVKVEDPDEAYRKAQNLAETELYISFPSLNIPYDVEPVEEEGYPLYSIISELLPFSTEQKVVSTSDKADADALFEKACRDNSAVKLTVQTSSKASPAILKKWSL</sequence>
<dbReference type="AlphaFoldDB" id="A0A174HHV1"/>